<protein>
    <submittedName>
        <fullName evidence="7">Transcriptional regulator, GntR family</fullName>
    </submittedName>
</protein>
<dbReference type="InterPro" id="IPR015424">
    <property type="entry name" value="PyrdxlP-dep_Trfase"/>
</dbReference>
<dbReference type="InterPro" id="IPR015421">
    <property type="entry name" value="PyrdxlP-dep_Trfase_major"/>
</dbReference>
<comment type="similarity">
    <text evidence="1">In the C-terminal section; belongs to the class-I pyridoxal-phosphate-dependent aminotransferase family.</text>
</comment>
<evidence type="ECO:0000256" key="2">
    <source>
        <dbReference type="ARBA" id="ARBA00022898"/>
    </source>
</evidence>
<accession>A0A1I6QL14</accession>
<evidence type="ECO:0000256" key="3">
    <source>
        <dbReference type="ARBA" id="ARBA00023015"/>
    </source>
</evidence>
<evidence type="ECO:0000256" key="1">
    <source>
        <dbReference type="ARBA" id="ARBA00005384"/>
    </source>
</evidence>
<dbReference type="PANTHER" id="PTHR46577:SF1">
    <property type="entry name" value="HTH-TYPE TRANSCRIPTIONAL REGULATORY PROTEIN GABR"/>
    <property type="match status" value="1"/>
</dbReference>
<dbReference type="RefSeq" id="WP_093915405.1">
    <property type="nucleotide sequence ID" value="NZ_FPAJ01000001.1"/>
</dbReference>
<dbReference type="SUPFAM" id="SSF46785">
    <property type="entry name" value="Winged helix' DNA-binding domain"/>
    <property type="match status" value="1"/>
</dbReference>
<dbReference type="GO" id="GO:0003700">
    <property type="term" value="F:DNA-binding transcription factor activity"/>
    <property type="evidence" value="ECO:0007669"/>
    <property type="project" value="InterPro"/>
</dbReference>
<evidence type="ECO:0000313" key="8">
    <source>
        <dbReference type="Proteomes" id="UP000199239"/>
    </source>
</evidence>
<keyword evidence="4" id="KW-0238">DNA-binding</keyword>
<dbReference type="Gene3D" id="3.40.640.10">
    <property type="entry name" value="Type I PLP-dependent aspartate aminotransferase-like (Major domain)"/>
    <property type="match status" value="1"/>
</dbReference>
<name>A0A1I6QL14_9RHOB</name>
<dbReference type="InterPro" id="IPR015422">
    <property type="entry name" value="PyrdxlP-dep_Trfase_small"/>
</dbReference>
<dbReference type="Gene3D" id="3.90.1150.10">
    <property type="entry name" value="Aspartate Aminotransferase, domain 1"/>
    <property type="match status" value="1"/>
</dbReference>
<gene>
    <name evidence="7" type="ORF">SAMN04488040_0780</name>
</gene>
<evidence type="ECO:0000313" key="7">
    <source>
        <dbReference type="EMBL" id="SFS53062.1"/>
    </source>
</evidence>
<dbReference type="PANTHER" id="PTHR46577">
    <property type="entry name" value="HTH-TYPE TRANSCRIPTIONAL REGULATORY PROTEIN GABR"/>
    <property type="match status" value="1"/>
</dbReference>
<dbReference type="OrthoDB" id="9804020at2"/>
<evidence type="ECO:0000256" key="4">
    <source>
        <dbReference type="ARBA" id="ARBA00023125"/>
    </source>
</evidence>
<keyword evidence="8" id="KW-1185">Reference proteome</keyword>
<dbReference type="EMBL" id="FPAJ01000001">
    <property type="protein sequence ID" value="SFS53062.1"/>
    <property type="molecule type" value="Genomic_DNA"/>
</dbReference>
<dbReference type="AlphaFoldDB" id="A0A1I6QL14"/>
<organism evidence="7 8">
    <name type="scientific">Sulfitobacter marinus</name>
    <dbReference type="NCBI Taxonomy" id="394264"/>
    <lineage>
        <taxon>Bacteria</taxon>
        <taxon>Pseudomonadati</taxon>
        <taxon>Pseudomonadota</taxon>
        <taxon>Alphaproteobacteria</taxon>
        <taxon>Rhodobacterales</taxon>
        <taxon>Roseobacteraceae</taxon>
        <taxon>Sulfitobacter</taxon>
    </lineage>
</organism>
<keyword evidence="3" id="KW-0805">Transcription regulation</keyword>
<dbReference type="InterPro" id="IPR036390">
    <property type="entry name" value="WH_DNA-bd_sf"/>
</dbReference>
<dbReference type="Pfam" id="PF00392">
    <property type="entry name" value="GntR"/>
    <property type="match status" value="1"/>
</dbReference>
<dbReference type="GO" id="GO:0030170">
    <property type="term" value="F:pyridoxal phosphate binding"/>
    <property type="evidence" value="ECO:0007669"/>
    <property type="project" value="InterPro"/>
</dbReference>
<feature type="domain" description="HTH gntR-type" evidence="6">
    <location>
        <begin position="14"/>
        <end position="82"/>
    </location>
</feature>
<dbReference type="InterPro" id="IPR004839">
    <property type="entry name" value="Aminotransferase_I/II_large"/>
</dbReference>
<dbReference type="CDD" id="cd07377">
    <property type="entry name" value="WHTH_GntR"/>
    <property type="match status" value="1"/>
</dbReference>
<dbReference type="PROSITE" id="PS50949">
    <property type="entry name" value="HTH_GNTR"/>
    <property type="match status" value="1"/>
</dbReference>
<dbReference type="InterPro" id="IPR036388">
    <property type="entry name" value="WH-like_DNA-bd_sf"/>
</dbReference>
<dbReference type="Proteomes" id="UP000199239">
    <property type="component" value="Unassembled WGS sequence"/>
</dbReference>
<dbReference type="SUPFAM" id="SSF53383">
    <property type="entry name" value="PLP-dependent transferases"/>
    <property type="match status" value="1"/>
</dbReference>
<dbReference type="Gene3D" id="1.10.10.10">
    <property type="entry name" value="Winged helix-like DNA-binding domain superfamily/Winged helix DNA-binding domain"/>
    <property type="match status" value="1"/>
</dbReference>
<evidence type="ECO:0000259" key="6">
    <source>
        <dbReference type="PROSITE" id="PS50949"/>
    </source>
</evidence>
<reference evidence="8" key="1">
    <citation type="submission" date="2016-10" db="EMBL/GenBank/DDBJ databases">
        <authorList>
            <person name="Varghese N."/>
            <person name="Submissions S."/>
        </authorList>
    </citation>
    <scope>NUCLEOTIDE SEQUENCE [LARGE SCALE GENOMIC DNA]</scope>
    <source>
        <strain evidence="8">DSM 23422</strain>
    </source>
</reference>
<keyword evidence="5" id="KW-0804">Transcription</keyword>
<dbReference type="Pfam" id="PF00155">
    <property type="entry name" value="Aminotran_1_2"/>
    <property type="match status" value="1"/>
</dbReference>
<proteinExistence type="inferred from homology"/>
<sequence length="471" mass="51682">MGTIWQPSLDHGQGPKYKAVIAAIRGGIETGALKEGDKLPPVRDLAWTLQITPGTVARAYTMLTESGTLLAEVGRGTFVASKAPTPEPEGPIEIDVIAHQSQKLDDHYNVNMFSPHLPSRGQASLIRKLLAEVAQEPPSGIMHYPSRIGAQPAREAVVRWLTGTPMGAFGQSDIVLSHGGQHALLLAFQAILHGRRPAILIEELSYPGFRRAAELLRADVIPLAMDADGVIPEAMEEAAKNHDAQIFCTSPEVHNPTGGFTPVARRNELVRVARKYDIQIVEDDCYRMRVERAPTYRMLAPERGWYISSLAKILTPALRIGFAIAPEGRTPDLRRVAEYNCFGLATPLIDLCAKLLTHPQIDTLAENTRQGFNVYVQSAVNILGGYDVSWRANVPYLWLRLPHGWRAGAFCQAAEAQGVQIRSAEEFVSRDARAPHAVRMAVNAGVSLESYEAAILRLRQLLDNPPEQLSV</sequence>
<dbReference type="GO" id="GO:0003677">
    <property type="term" value="F:DNA binding"/>
    <property type="evidence" value="ECO:0007669"/>
    <property type="project" value="UniProtKB-KW"/>
</dbReference>
<dbReference type="CDD" id="cd00609">
    <property type="entry name" value="AAT_like"/>
    <property type="match status" value="1"/>
</dbReference>
<dbReference type="STRING" id="394264.SAMN04488040_0780"/>
<dbReference type="InterPro" id="IPR000524">
    <property type="entry name" value="Tscrpt_reg_HTH_GntR"/>
</dbReference>
<dbReference type="SMART" id="SM00345">
    <property type="entry name" value="HTH_GNTR"/>
    <property type="match status" value="1"/>
</dbReference>
<evidence type="ECO:0000256" key="5">
    <source>
        <dbReference type="ARBA" id="ARBA00023163"/>
    </source>
</evidence>
<dbReference type="InterPro" id="IPR051446">
    <property type="entry name" value="HTH_trans_reg/aminotransferase"/>
</dbReference>
<keyword evidence="2" id="KW-0663">Pyridoxal phosphate</keyword>